<dbReference type="KEGG" id="lmur:CPS94_02410"/>
<accession>A0AAD0PC72</accession>
<organism evidence="1 4">
    <name type="scientific">Ligilactobacillus murinus</name>
    <dbReference type="NCBI Taxonomy" id="1622"/>
    <lineage>
        <taxon>Bacteria</taxon>
        <taxon>Bacillati</taxon>
        <taxon>Bacillota</taxon>
        <taxon>Bacilli</taxon>
        <taxon>Lactobacillales</taxon>
        <taxon>Lactobacillaceae</taxon>
        <taxon>Ligilactobacillus</taxon>
    </lineage>
</organism>
<reference evidence="3 4" key="1">
    <citation type="submission" date="2017-09" db="EMBL/GenBank/DDBJ databases">
        <title>Predominant Lactobacillus spp. isolated from feces of mice subjected to short-term calorie restriction.</title>
        <authorList>
            <person name="Zhang C."/>
            <person name="Zhao L."/>
            <person name="Pan F."/>
        </authorList>
    </citation>
    <scope>NUCLEOTIDE SEQUENCE [LARGE SCALE GENOMIC DNA]</scope>
    <source>
        <strain evidence="2 3">CR141</strain>
        <strain evidence="1 4">CR147</strain>
    </source>
</reference>
<dbReference type="EMBL" id="CP023566">
    <property type="protein sequence ID" value="AWZ41157.1"/>
    <property type="molecule type" value="Genomic_DNA"/>
</dbReference>
<dbReference type="RefSeq" id="WP_112195372.1">
    <property type="nucleotide sequence ID" value="NZ_CP023565.1"/>
</dbReference>
<proteinExistence type="predicted"/>
<dbReference type="GeneID" id="48465976"/>
<dbReference type="AlphaFoldDB" id="A0AAD0PC72"/>
<gene>
    <name evidence="2" type="ORF">CPQ89_09055</name>
    <name evidence="1" type="ORF">CPS94_02410</name>
</gene>
<evidence type="ECO:0000313" key="4">
    <source>
        <dbReference type="Proteomes" id="UP000250153"/>
    </source>
</evidence>
<name>A0AAD0PC72_9LACO</name>
<evidence type="ECO:0000313" key="3">
    <source>
        <dbReference type="Proteomes" id="UP000250143"/>
    </source>
</evidence>
<evidence type="ECO:0000313" key="2">
    <source>
        <dbReference type="EMBL" id="AWZ41157.1"/>
    </source>
</evidence>
<dbReference type="Proteomes" id="UP000250143">
    <property type="component" value="Chromosome"/>
</dbReference>
<sequence>MSGSSEKKDVLCKQVTLIIKKYREKFGEGSLDRCIEFMLDPILPVNSDETLENCILELQHAIKVEKKLEQVPKDIFDKIRF</sequence>
<dbReference type="Proteomes" id="UP000250153">
    <property type="component" value="Chromosome"/>
</dbReference>
<protein>
    <submittedName>
        <fullName evidence="1">Uncharacterized protein</fullName>
    </submittedName>
</protein>
<keyword evidence="3" id="KW-1185">Reference proteome</keyword>
<evidence type="ECO:0000313" key="1">
    <source>
        <dbReference type="EMBL" id="AWZ37852.1"/>
    </source>
</evidence>
<dbReference type="EMBL" id="CP023565">
    <property type="protein sequence ID" value="AWZ37852.1"/>
    <property type="molecule type" value="Genomic_DNA"/>
</dbReference>